<dbReference type="PaxDb" id="5507-FOXG_11832P0"/>
<dbReference type="AlphaFoldDB" id="F9F4Q8"/>
<sequence>MSLNGNLESSSIYIAVKSRPSPRQYHWGLIVTDNIGRPVLHHATNLTRPWKYEERRNKSAIDLTLIVLVKASGVSNVPRATQIIQSVPADGKPSRRTGTAFTCRTWVKDALVELHEKGEIFLANDIEVIETEAIAYAESGKDLVTVILHAAGIRGRPSVGSDDFYYWGGMGQYEVTVLVLTIFRRSYRFSRITCEGDSEPLDLTACMSNHQNSFKQPITRETFHFRVSGR</sequence>
<reference evidence="1" key="1">
    <citation type="journal article" date="2012" name="Mol. Plant Microbe Interact.">
        <title>A highly conserved effector in Fusarium oxysporum is required for full virulence on Arabidopsis.</title>
        <authorList>
            <person name="Thatcher L.F."/>
            <person name="Gardiner D.M."/>
            <person name="Kazan K."/>
            <person name="Manners J."/>
        </authorList>
    </citation>
    <scope>NUCLEOTIDE SEQUENCE [LARGE SCALE GENOMIC DNA]</scope>
    <source>
        <strain evidence="1">Fo5176</strain>
    </source>
</reference>
<dbReference type="OrthoDB" id="3016366at2759"/>
<protein>
    <submittedName>
        <fullName evidence="1">Uncharacterized protein</fullName>
    </submittedName>
</protein>
<proteinExistence type="predicted"/>
<gene>
    <name evidence="1" type="ORF">FOXB_01383</name>
</gene>
<dbReference type="Pfam" id="PF21858">
    <property type="entry name" value="DUF6914"/>
    <property type="match status" value="1"/>
</dbReference>
<evidence type="ECO:0000313" key="1">
    <source>
        <dbReference type="EMBL" id="EGU88037.1"/>
    </source>
</evidence>
<accession>F9F4Q8</accession>
<comment type="caution">
    <text evidence="1">The sequence shown here is derived from an EMBL/GenBank/DDBJ whole genome shotgun (WGS) entry which is preliminary data.</text>
</comment>
<name>F9F4Q8_FUSOF</name>
<organism evidence="1">
    <name type="scientific">Fusarium oxysporum (strain Fo5176)</name>
    <name type="common">Fusarium vascular wilt</name>
    <dbReference type="NCBI Taxonomy" id="660025"/>
    <lineage>
        <taxon>Eukaryota</taxon>
        <taxon>Fungi</taxon>
        <taxon>Dikarya</taxon>
        <taxon>Ascomycota</taxon>
        <taxon>Pezizomycotina</taxon>
        <taxon>Sordariomycetes</taxon>
        <taxon>Hypocreomycetidae</taxon>
        <taxon>Hypocreales</taxon>
        <taxon>Nectriaceae</taxon>
        <taxon>Fusarium</taxon>
        <taxon>Fusarium oxysporum species complex</taxon>
    </lineage>
</organism>
<dbReference type="EMBL" id="AFQF01000485">
    <property type="protein sequence ID" value="EGU88037.1"/>
    <property type="molecule type" value="Genomic_DNA"/>
</dbReference>
<dbReference type="InterPro" id="IPR054208">
    <property type="entry name" value="DUF6914"/>
</dbReference>